<gene>
    <name evidence="2" type="ORF">DERP_003853</name>
</gene>
<proteinExistence type="predicted"/>
<evidence type="ECO:0000313" key="3">
    <source>
        <dbReference type="Proteomes" id="UP000887458"/>
    </source>
</evidence>
<accession>A0ABQ8J7H0</accession>
<keyword evidence="1" id="KW-0812">Transmembrane</keyword>
<keyword evidence="1" id="KW-0472">Membrane</keyword>
<dbReference type="Proteomes" id="UP000887458">
    <property type="component" value="Unassembled WGS sequence"/>
</dbReference>
<protein>
    <submittedName>
        <fullName evidence="2">Uncharacterized protein</fullName>
    </submittedName>
</protein>
<evidence type="ECO:0000313" key="2">
    <source>
        <dbReference type="EMBL" id="KAH9418528.1"/>
    </source>
</evidence>
<dbReference type="EMBL" id="NJHN03000062">
    <property type="protein sequence ID" value="KAH9418528.1"/>
    <property type="molecule type" value="Genomic_DNA"/>
</dbReference>
<organism evidence="2 3">
    <name type="scientific">Dermatophagoides pteronyssinus</name>
    <name type="common">European house dust mite</name>
    <dbReference type="NCBI Taxonomy" id="6956"/>
    <lineage>
        <taxon>Eukaryota</taxon>
        <taxon>Metazoa</taxon>
        <taxon>Ecdysozoa</taxon>
        <taxon>Arthropoda</taxon>
        <taxon>Chelicerata</taxon>
        <taxon>Arachnida</taxon>
        <taxon>Acari</taxon>
        <taxon>Acariformes</taxon>
        <taxon>Sarcoptiformes</taxon>
        <taxon>Astigmata</taxon>
        <taxon>Psoroptidia</taxon>
        <taxon>Analgoidea</taxon>
        <taxon>Pyroglyphidae</taxon>
        <taxon>Dermatophagoidinae</taxon>
        <taxon>Dermatophagoides</taxon>
    </lineage>
</organism>
<reference evidence="2 3" key="2">
    <citation type="journal article" date="2022" name="Mol. Biol. Evol.">
        <title>Comparative Genomics Reveals Insights into the Divergent Evolution of Astigmatic Mites and Household Pest Adaptations.</title>
        <authorList>
            <person name="Xiong Q."/>
            <person name="Wan A.T."/>
            <person name="Liu X."/>
            <person name="Fung C.S."/>
            <person name="Xiao X."/>
            <person name="Malainual N."/>
            <person name="Hou J."/>
            <person name="Wang L."/>
            <person name="Wang M."/>
            <person name="Yang K.Y."/>
            <person name="Cui Y."/>
            <person name="Leung E.L."/>
            <person name="Nong W."/>
            <person name="Shin S.K."/>
            <person name="Au S.W."/>
            <person name="Jeong K.Y."/>
            <person name="Chew F.T."/>
            <person name="Hui J.H."/>
            <person name="Leung T.F."/>
            <person name="Tungtrongchitr A."/>
            <person name="Zhong N."/>
            <person name="Liu Z."/>
            <person name="Tsui S.K."/>
        </authorList>
    </citation>
    <scope>NUCLEOTIDE SEQUENCE [LARGE SCALE GENOMIC DNA]</scope>
    <source>
        <strain evidence="2">Derp</strain>
    </source>
</reference>
<feature type="transmembrane region" description="Helical" evidence="1">
    <location>
        <begin position="63"/>
        <end position="81"/>
    </location>
</feature>
<keyword evidence="3" id="KW-1185">Reference proteome</keyword>
<name>A0ABQ8J7H0_DERPT</name>
<evidence type="ECO:0000256" key="1">
    <source>
        <dbReference type="SAM" id="Phobius"/>
    </source>
</evidence>
<sequence>MIWRVFYLRPNYRHNSNMVNVDCILISKILVCVRLKFAVLTVLELIWRHFCLQPNYQHDSGMVNVVLFLIFKILVHVRFVMVNWSLSPFVNEFGAFSASQQIISEILT</sequence>
<reference evidence="2 3" key="1">
    <citation type="journal article" date="2018" name="J. Allergy Clin. Immunol.">
        <title>High-quality assembly of Dermatophagoides pteronyssinus genome and transcriptome reveals a wide range of novel allergens.</title>
        <authorList>
            <person name="Liu X.Y."/>
            <person name="Yang K.Y."/>
            <person name="Wang M.Q."/>
            <person name="Kwok J.S."/>
            <person name="Zeng X."/>
            <person name="Yang Z."/>
            <person name="Xiao X.J."/>
            <person name="Lau C.P."/>
            <person name="Li Y."/>
            <person name="Huang Z.M."/>
            <person name="Ba J.G."/>
            <person name="Yim A.K."/>
            <person name="Ouyang C.Y."/>
            <person name="Ngai S.M."/>
            <person name="Chan T.F."/>
            <person name="Leung E.L."/>
            <person name="Liu L."/>
            <person name="Liu Z.G."/>
            <person name="Tsui S.K."/>
        </authorList>
    </citation>
    <scope>NUCLEOTIDE SEQUENCE [LARGE SCALE GENOMIC DNA]</scope>
    <source>
        <strain evidence="2">Derp</strain>
    </source>
</reference>
<comment type="caution">
    <text evidence="2">The sequence shown here is derived from an EMBL/GenBank/DDBJ whole genome shotgun (WGS) entry which is preliminary data.</text>
</comment>
<keyword evidence="1" id="KW-1133">Transmembrane helix</keyword>